<reference evidence="13 14" key="1">
    <citation type="journal article" date="2018" name="Sci. Rep.">
        <title>Comparative analysis of the Pocillopora damicornis genome highlights role of immune system in coral evolution.</title>
        <authorList>
            <person name="Cunning R."/>
            <person name="Bay R.A."/>
            <person name="Gillette P."/>
            <person name="Baker A.C."/>
            <person name="Traylor-Knowles N."/>
        </authorList>
    </citation>
    <scope>NUCLEOTIDE SEQUENCE [LARGE SCALE GENOMIC DNA]</scope>
    <source>
        <strain evidence="13">RSMAS</strain>
        <tissue evidence="13">Whole animal</tissue>
    </source>
</reference>
<feature type="transmembrane region" description="Helical" evidence="10">
    <location>
        <begin position="20"/>
        <end position="38"/>
    </location>
</feature>
<evidence type="ECO:0000256" key="3">
    <source>
        <dbReference type="ARBA" id="ARBA00022729"/>
    </source>
</evidence>
<evidence type="ECO:0000256" key="6">
    <source>
        <dbReference type="ARBA" id="ARBA00023157"/>
    </source>
</evidence>
<dbReference type="InterPro" id="IPR036179">
    <property type="entry name" value="Ig-like_dom_sf"/>
</dbReference>
<dbReference type="GO" id="GO:0005886">
    <property type="term" value="C:plasma membrane"/>
    <property type="evidence" value="ECO:0007669"/>
    <property type="project" value="UniProtKB-SubCell"/>
</dbReference>
<dbReference type="AlphaFoldDB" id="A0A3M6U4F2"/>
<dbReference type="Pfam" id="PF00754">
    <property type="entry name" value="F5_F8_type_C"/>
    <property type="match status" value="1"/>
</dbReference>
<comment type="subcellular location">
    <subcellularLocation>
        <location evidence="1">Cell membrane</location>
    </subcellularLocation>
</comment>
<dbReference type="PROSITE" id="PS50022">
    <property type="entry name" value="FA58C_3"/>
    <property type="match status" value="1"/>
</dbReference>
<evidence type="ECO:0000259" key="12">
    <source>
        <dbReference type="PROSITE" id="PS50835"/>
    </source>
</evidence>
<evidence type="ECO:0000256" key="7">
    <source>
        <dbReference type="ARBA" id="ARBA00023180"/>
    </source>
</evidence>
<dbReference type="SUPFAM" id="SSF48726">
    <property type="entry name" value="Immunoglobulin"/>
    <property type="match status" value="3"/>
</dbReference>
<evidence type="ECO:0000256" key="5">
    <source>
        <dbReference type="ARBA" id="ARBA00023136"/>
    </source>
</evidence>
<dbReference type="Gene3D" id="2.60.40.10">
    <property type="entry name" value="Immunoglobulins"/>
    <property type="match status" value="3"/>
</dbReference>
<dbReference type="SMART" id="SM00231">
    <property type="entry name" value="FA58C"/>
    <property type="match status" value="1"/>
</dbReference>
<gene>
    <name evidence="13" type="ORF">pdam_00010979</name>
</gene>
<dbReference type="Pfam" id="PF07679">
    <property type="entry name" value="I-set"/>
    <property type="match status" value="1"/>
</dbReference>
<protein>
    <submittedName>
        <fullName evidence="13">Uncharacterized protein</fullName>
    </submittedName>
</protein>
<keyword evidence="5 10" id="KW-0472">Membrane</keyword>
<keyword evidence="8" id="KW-0393">Immunoglobulin domain</keyword>
<dbReference type="PROSITE" id="PS50835">
    <property type="entry name" value="IG_LIKE"/>
    <property type="match status" value="3"/>
</dbReference>
<dbReference type="SUPFAM" id="SSF49785">
    <property type="entry name" value="Galactose-binding domain-like"/>
    <property type="match status" value="1"/>
</dbReference>
<keyword evidence="6" id="KW-1015">Disulfide bond</keyword>
<dbReference type="InterPro" id="IPR000421">
    <property type="entry name" value="FA58C"/>
</dbReference>
<evidence type="ECO:0000256" key="10">
    <source>
        <dbReference type="SAM" id="Phobius"/>
    </source>
</evidence>
<keyword evidence="4" id="KW-0677">Repeat</keyword>
<comment type="caution">
    <text evidence="13">The sequence shown here is derived from an EMBL/GenBank/DDBJ whole genome shotgun (WGS) entry which is preliminary data.</text>
</comment>
<feature type="domain" description="Ig-like" evidence="12">
    <location>
        <begin position="316"/>
        <end position="397"/>
    </location>
</feature>
<dbReference type="CDD" id="cd00057">
    <property type="entry name" value="FA58C"/>
    <property type="match status" value="1"/>
</dbReference>
<dbReference type="InterPro" id="IPR013783">
    <property type="entry name" value="Ig-like_fold"/>
</dbReference>
<feature type="domain" description="Ig-like" evidence="12">
    <location>
        <begin position="227"/>
        <end position="311"/>
    </location>
</feature>
<evidence type="ECO:0000259" key="11">
    <source>
        <dbReference type="PROSITE" id="PS50022"/>
    </source>
</evidence>
<accession>A0A3M6U4F2</accession>
<dbReference type="Pfam" id="PF01391">
    <property type="entry name" value="Collagen"/>
    <property type="match status" value="1"/>
</dbReference>
<evidence type="ECO:0000313" key="13">
    <source>
        <dbReference type="EMBL" id="RMX48404.1"/>
    </source>
</evidence>
<dbReference type="InterPro" id="IPR008979">
    <property type="entry name" value="Galactose-bd-like_sf"/>
</dbReference>
<dbReference type="SMART" id="SM00408">
    <property type="entry name" value="IGc2"/>
    <property type="match status" value="3"/>
</dbReference>
<proteinExistence type="predicted"/>
<dbReference type="SMART" id="SM00409">
    <property type="entry name" value="IG"/>
    <property type="match status" value="3"/>
</dbReference>
<dbReference type="Pfam" id="PF13927">
    <property type="entry name" value="Ig_3"/>
    <property type="match status" value="1"/>
</dbReference>
<dbReference type="InterPro" id="IPR007110">
    <property type="entry name" value="Ig-like_dom"/>
</dbReference>
<dbReference type="InterPro" id="IPR003598">
    <property type="entry name" value="Ig_sub2"/>
</dbReference>
<keyword evidence="3" id="KW-0732">Signal</keyword>
<dbReference type="InterPro" id="IPR008160">
    <property type="entry name" value="Collagen"/>
</dbReference>
<dbReference type="EMBL" id="RCHS01002278">
    <property type="protein sequence ID" value="RMX48404.1"/>
    <property type="molecule type" value="Genomic_DNA"/>
</dbReference>
<dbReference type="STRING" id="46731.A0A3M6U4F2"/>
<feature type="domain" description="F5/8 type C" evidence="11">
    <location>
        <begin position="502"/>
        <end position="653"/>
    </location>
</feature>
<keyword evidence="10" id="KW-1133">Transmembrane helix</keyword>
<evidence type="ECO:0000256" key="1">
    <source>
        <dbReference type="ARBA" id="ARBA00004236"/>
    </source>
</evidence>
<dbReference type="OrthoDB" id="5986705at2759"/>
<dbReference type="Gene3D" id="2.60.120.260">
    <property type="entry name" value="Galactose-binding domain-like"/>
    <property type="match status" value="1"/>
</dbReference>
<keyword evidence="14" id="KW-1185">Reference proteome</keyword>
<keyword evidence="10" id="KW-0812">Transmembrane</keyword>
<dbReference type="InterPro" id="IPR013098">
    <property type="entry name" value="Ig_I-set"/>
</dbReference>
<evidence type="ECO:0000256" key="9">
    <source>
        <dbReference type="SAM" id="MobiDB-lite"/>
    </source>
</evidence>
<evidence type="ECO:0000256" key="8">
    <source>
        <dbReference type="ARBA" id="ARBA00023319"/>
    </source>
</evidence>
<dbReference type="FunFam" id="2.60.40.10:FF:000005">
    <property type="entry name" value="Neuronal cell adhesion molecule"/>
    <property type="match status" value="1"/>
</dbReference>
<dbReference type="InterPro" id="IPR003599">
    <property type="entry name" value="Ig_sub"/>
</dbReference>
<dbReference type="PANTHER" id="PTHR12231">
    <property type="entry name" value="CTX-RELATED TYPE I TRANSMEMBRANE PROTEIN"/>
    <property type="match status" value="1"/>
</dbReference>
<organism evidence="13 14">
    <name type="scientific">Pocillopora damicornis</name>
    <name type="common">Cauliflower coral</name>
    <name type="synonym">Millepora damicornis</name>
    <dbReference type="NCBI Taxonomy" id="46731"/>
    <lineage>
        <taxon>Eukaryota</taxon>
        <taxon>Metazoa</taxon>
        <taxon>Cnidaria</taxon>
        <taxon>Anthozoa</taxon>
        <taxon>Hexacorallia</taxon>
        <taxon>Scleractinia</taxon>
        <taxon>Astrocoeniina</taxon>
        <taxon>Pocilloporidae</taxon>
        <taxon>Pocillopora</taxon>
    </lineage>
</organism>
<feature type="region of interest" description="Disordered" evidence="9">
    <location>
        <begin position="203"/>
        <end position="236"/>
    </location>
</feature>
<keyword evidence="2" id="KW-1003">Cell membrane</keyword>
<dbReference type="PANTHER" id="PTHR12231:SF253">
    <property type="entry name" value="DPR-INTERACTING PROTEIN ETA, ISOFORM B-RELATED"/>
    <property type="match status" value="1"/>
</dbReference>
<dbReference type="InterPro" id="IPR051170">
    <property type="entry name" value="Neural/epithelial_adhesion"/>
</dbReference>
<feature type="domain" description="Ig-like" evidence="12">
    <location>
        <begin position="413"/>
        <end position="479"/>
    </location>
</feature>
<keyword evidence="7" id="KW-0325">Glycoprotein</keyword>
<evidence type="ECO:0000256" key="2">
    <source>
        <dbReference type="ARBA" id="ARBA00022475"/>
    </source>
</evidence>
<sequence length="743" mass="81433">MEYSELQKTSRNRGLTVSPGLVLSVVCLVLYSAGFVRVELKFDDQDQRLEAVEEAIALLKFEMKTYIKDEGAEISEKEKPSIEQIFNRNKRNVPDLSPLPDKDDDHFENGSPFNYTDIFGNGSPFNFSAYLEEAMKQITTGLQAMIQNSLDSCASSQGPPGPPGEPGIIGPPGIRGMRGFKGFAGFPGPQGFKGDMSEPGLPGVKGERGPPGFQGMKGEPGESLSAPKVTISPPEITVKDGNTASLVCFVTGNPPPLISWSRVNGVLPSQRTTVTSDGRMKIANAGQKDSGKYTCRAKNLLGEDEQTATLVVHIRPTVTLLPGPSFVAIGGNVTLPKCRVNSVPPAAITWSKRNGVIPQSRAISKDGDLSIINAKSSDKGWYTCEAANVLGKEMKATQLLFMNLNTMREYGNPTPKYIRTGTDKTILVGCDWKGAIFAPFPTYMWTKINGRIPYERAKYRGYDLEIRNPKVEDSGRYVCLGMWNENKVKAMFAVEITVTKVCAPVGVADRNKIPDSRMTASSVRGPQYLPYYGRLDKSIGGGGWCSKNRDTSTDYLQVDLGSVQSVCATKSQGKAGRFTRDIVSTYKLYFSLDGVTWNVYKEDNVEKVVKQETRYQGYKTTVSFGPPVKARFVRFHPVTAVIWTCMRVELKFTDQDRRLEAVEEVISLLKHGMGKTQSEGNLLGQPKVSLSFGPSCVEKEKNITLPECHVTRFPSAVTTWSKVHGKIEQGGAVLKGGQLSLLN</sequence>
<dbReference type="Proteomes" id="UP000275408">
    <property type="component" value="Unassembled WGS sequence"/>
</dbReference>
<name>A0A3M6U4F2_POCDA</name>
<evidence type="ECO:0000256" key="4">
    <source>
        <dbReference type="ARBA" id="ARBA00022737"/>
    </source>
</evidence>
<evidence type="ECO:0000313" key="14">
    <source>
        <dbReference type="Proteomes" id="UP000275408"/>
    </source>
</evidence>